<dbReference type="SUPFAM" id="SSF53474">
    <property type="entry name" value="alpha/beta-Hydrolases"/>
    <property type="match status" value="1"/>
</dbReference>
<evidence type="ECO:0000256" key="2">
    <source>
        <dbReference type="ARBA" id="ARBA00022797"/>
    </source>
</evidence>
<organism evidence="6 7">
    <name type="scientific">Komagataeibacter europaeus</name>
    <name type="common">Gluconacetobacter europaeus</name>
    <dbReference type="NCBI Taxonomy" id="33995"/>
    <lineage>
        <taxon>Bacteria</taxon>
        <taxon>Pseudomonadati</taxon>
        <taxon>Pseudomonadota</taxon>
        <taxon>Alphaproteobacteria</taxon>
        <taxon>Acetobacterales</taxon>
        <taxon>Acetobacteraceae</taxon>
        <taxon>Komagataeibacter</taxon>
    </lineage>
</organism>
<dbReference type="PATRIC" id="fig|33995.3.peg.3533"/>
<dbReference type="EMBL" id="LHUQ01000033">
    <property type="protein sequence ID" value="KON63308.1"/>
    <property type="molecule type" value="Genomic_DNA"/>
</dbReference>
<gene>
    <name evidence="6" type="ORF">KOEU_31890</name>
</gene>
<reference evidence="6" key="1">
    <citation type="submission" date="2015-08" db="EMBL/GenBank/DDBJ databases">
        <title>Draft genome sequence of Komagataeibacter europaeus CECT 8546 a cellulose producer strain from vinegar produced by the traditional method.</title>
        <authorList>
            <person name="Poehlein A."/>
            <person name="Valera M.J."/>
            <person name="Haack F.S."/>
            <person name="Mas A."/>
            <person name="Daniel R."/>
            <person name="Streit W.R."/>
            <person name="Mateo E."/>
        </authorList>
    </citation>
    <scope>NUCLEOTIDE SEQUENCE [LARGE SCALE GENOMIC DNA]</scope>
    <source>
        <strain evidence="6">CECT 8546</strain>
    </source>
</reference>
<feature type="active site" description="Nucleophile" evidence="4">
    <location>
        <position position="166"/>
    </location>
</feature>
<feature type="domain" description="Epoxide hydrolase N-terminal" evidence="5">
    <location>
        <begin position="2"/>
        <end position="106"/>
    </location>
</feature>
<evidence type="ECO:0000313" key="6">
    <source>
        <dbReference type="EMBL" id="KON63308.1"/>
    </source>
</evidence>
<dbReference type="STRING" id="33995.KOEU_31890"/>
<feature type="active site" description="Proton acceptor" evidence="4">
    <location>
        <position position="353"/>
    </location>
</feature>
<dbReference type="EC" id="3.3.2.10" evidence="6"/>
<dbReference type="GO" id="GO:0097176">
    <property type="term" value="P:epoxide metabolic process"/>
    <property type="evidence" value="ECO:0007669"/>
    <property type="project" value="TreeGrafter"/>
</dbReference>
<dbReference type="RefSeq" id="WP_053323957.1">
    <property type="nucleotide sequence ID" value="NZ_LHUQ01000033.1"/>
</dbReference>
<dbReference type="OrthoDB" id="9780765at2"/>
<dbReference type="GO" id="GO:0004301">
    <property type="term" value="F:epoxide hydrolase activity"/>
    <property type="evidence" value="ECO:0007669"/>
    <property type="project" value="UniProtKB-EC"/>
</dbReference>
<evidence type="ECO:0000256" key="1">
    <source>
        <dbReference type="ARBA" id="ARBA00010088"/>
    </source>
</evidence>
<dbReference type="PANTHER" id="PTHR21661">
    <property type="entry name" value="EPOXIDE HYDROLASE 1-RELATED"/>
    <property type="match status" value="1"/>
</dbReference>
<feature type="active site" description="Proton donor" evidence="4">
    <location>
        <position position="297"/>
    </location>
</feature>
<dbReference type="InterPro" id="IPR016292">
    <property type="entry name" value="Epoxide_hydrolase"/>
</dbReference>
<dbReference type="InterPro" id="IPR029058">
    <property type="entry name" value="AB_hydrolase_fold"/>
</dbReference>
<dbReference type="Proteomes" id="UP000037566">
    <property type="component" value="Unassembled WGS sequence"/>
</dbReference>
<evidence type="ECO:0000313" key="7">
    <source>
        <dbReference type="Proteomes" id="UP000037566"/>
    </source>
</evidence>
<keyword evidence="7" id="KW-1185">Reference proteome</keyword>
<proteinExistence type="inferred from homology"/>
<dbReference type="PANTHER" id="PTHR21661:SF35">
    <property type="entry name" value="EPOXIDE HYDROLASE"/>
    <property type="match status" value="1"/>
</dbReference>
<comment type="caution">
    <text evidence="6">The sequence shown here is derived from an EMBL/GenBank/DDBJ whole genome shotgun (WGS) entry which is preliminary data.</text>
</comment>
<dbReference type="Pfam" id="PF06441">
    <property type="entry name" value="EHN"/>
    <property type="match status" value="1"/>
</dbReference>
<sequence length="379" mass="41885">MISPYTIDISDGRLATIRASIEAYDWSQLPDAGGWSAGVGIDDLKRLITYWTERYDWRAVERRLNALPNFTTDIEGEPLHFVHVKGDGSGPPVLLLHGWPGSYLEFEHLLKPLAADGHDVVVPSLPGFAFSNPITGVIGPRRAAALMHLLMVRLFGQARYVVQGGDWGAHIASWMACTQPDALLGIHVNTMSVFAADTTPTTLEERDWFSRRAVTLDRETGYSHEQSTRPQTLGVAMADSVVGAAGWILEKFGRWTDLPTSADGSPDIWSRFSEEELITNIMLHVAPSAVVTAIWIYLGRRLEGSDRFPAGTRIDVPTGVAAFPDPVFLPTPRSFAEKTYNIVHWTNMNRGGHFAALEEPDLLLADLRAFIGKVLEQRV</sequence>
<dbReference type="PIRSF" id="PIRSF001112">
    <property type="entry name" value="Epoxide_hydrolase"/>
    <property type="match status" value="1"/>
</dbReference>
<accession>A0A0M0EDI3</accession>
<dbReference type="InterPro" id="IPR010497">
    <property type="entry name" value="Epoxide_hydro_N"/>
</dbReference>
<keyword evidence="2" id="KW-0058">Aromatic hydrocarbons catabolism</keyword>
<evidence type="ECO:0000259" key="5">
    <source>
        <dbReference type="Pfam" id="PF06441"/>
    </source>
</evidence>
<comment type="similarity">
    <text evidence="1">Belongs to the peptidase S33 family.</text>
</comment>
<evidence type="ECO:0000256" key="4">
    <source>
        <dbReference type="PIRSR" id="PIRSR001112-1"/>
    </source>
</evidence>
<evidence type="ECO:0000256" key="3">
    <source>
        <dbReference type="ARBA" id="ARBA00022801"/>
    </source>
</evidence>
<protein>
    <submittedName>
        <fullName evidence="6">Soluble epoxide hydrolase</fullName>
        <ecNumber evidence="6">3.3.2.10</ecNumber>
    </submittedName>
</protein>
<dbReference type="AlphaFoldDB" id="A0A0M0EDI3"/>
<dbReference type="PRINTS" id="PR00412">
    <property type="entry name" value="EPOXHYDRLASE"/>
</dbReference>
<dbReference type="Gene3D" id="3.40.50.1820">
    <property type="entry name" value="alpha/beta hydrolase"/>
    <property type="match status" value="1"/>
</dbReference>
<keyword evidence="3 6" id="KW-0378">Hydrolase</keyword>
<name>A0A0M0EDI3_KOMEU</name>
<dbReference type="InterPro" id="IPR000639">
    <property type="entry name" value="Epox_hydrolase-like"/>
</dbReference>